<evidence type="ECO:0000256" key="4">
    <source>
        <dbReference type="ARBA" id="ARBA00012173"/>
    </source>
</evidence>
<dbReference type="SUPFAM" id="SSF56425">
    <property type="entry name" value="Succinate dehydrogenase/fumarate reductase flavoprotein, catalytic domain"/>
    <property type="match status" value="1"/>
</dbReference>
<proteinExistence type="inferred from homology"/>
<keyword evidence="8 11" id="KW-0560">Oxidoreductase</keyword>
<evidence type="ECO:0000256" key="2">
    <source>
        <dbReference type="ARBA" id="ARBA00004950"/>
    </source>
</evidence>
<keyword evidence="6 11" id="KW-0662">Pyridine nucleotide biosynthesis</keyword>
<evidence type="ECO:0000256" key="9">
    <source>
        <dbReference type="ARBA" id="ARBA00048305"/>
    </source>
</evidence>
<comment type="function">
    <text evidence="11">Catalyzes the oxidation of L-aspartate to iminoaspartate.</text>
</comment>
<dbReference type="Gene3D" id="3.50.50.60">
    <property type="entry name" value="FAD/NAD(P)-binding domain"/>
    <property type="match status" value="1"/>
</dbReference>
<evidence type="ECO:0000313" key="14">
    <source>
        <dbReference type="EMBL" id="BBB33556.1"/>
    </source>
</evidence>
<dbReference type="InterPro" id="IPR027477">
    <property type="entry name" value="Succ_DH/fumarate_Rdtase_cat_sf"/>
</dbReference>
<dbReference type="UniPathway" id="UPA00253">
    <property type="reaction ID" value="UER00326"/>
</dbReference>
<dbReference type="SUPFAM" id="SSF46977">
    <property type="entry name" value="Succinate dehydrogenase/fumarate reductase flavoprotein C-terminal domain"/>
    <property type="match status" value="1"/>
</dbReference>
<dbReference type="GO" id="GO:0008734">
    <property type="term" value="F:L-aspartate oxidase activity"/>
    <property type="evidence" value="ECO:0007669"/>
    <property type="project" value="UniProtKB-UniRule"/>
</dbReference>
<evidence type="ECO:0000256" key="11">
    <source>
        <dbReference type="RuleBase" id="RU362049"/>
    </source>
</evidence>
<evidence type="ECO:0000256" key="5">
    <source>
        <dbReference type="ARBA" id="ARBA00022630"/>
    </source>
</evidence>
<dbReference type="Proteomes" id="UP000595564">
    <property type="component" value="Chromosome"/>
</dbReference>
<dbReference type="KEGG" id="thyd:TTHT_2122"/>
<dbReference type="RefSeq" id="WP_201327867.1">
    <property type="nucleotide sequence ID" value="NZ_AP017470.1"/>
</dbReference>
<evidence type="ECO:0000256" key="7">
    <source>
        <dbReference type="ARBA" id="ARBA00022827"/>
    </source>
</evidence>
<dbReference type="GO" id="GO:0005737">
    <property type="term" value="C:cytoplasm"/>
    <property type="evidence" value="ECO:0007669"/>
    <property type="project" value="UniProtKB-SubCell"/>
</dbReference>
<keyword evidence="5 11" id="KW-0285">Flavoprotein</keyword>
<dbReference type="AlphaFoldDB" id="A0A7R6SZE1"/>
<comment type="subcellular location">
    <subcellularLocation>
        <location evidence="11">Cytoplasm</location>
    </subcellularLocation>
</comment>
<name>A0A7R6SZE1_9BACT</name>
<dbReference type="InterPro" id="IPR003953">
    <property type="entry name" value="FAD-dep_OxRdtase_2_FAD-bd"/>
</dbReference>
<dbReference type="GO" id="GO:0034628">
    <property type="term" value="P:'de novo' NAD+ biosynthetic process from L-aspartate"/>
    <property type="evidence" value="ECO:0007669"/>
    <property type="project" value="TreeGrafter"/>
</dbReference>
<dbReference type="PANTHER" id="PTHR42716">
    <property type="entry name" value="L-ASPARTATE OXIDASE"/>
    <property type="match status" value="1"/>
</dbReference>
<dbReference type="Gene3D" id="1.20.58.100">
    <property type="entry name" value="Fumarate reductase/succinate dehydrogenase flavoprotein-like, C-terminal domain"/>
    <property type="match status" value="1"/>
</dbReference>
<evidence type="ECO:0000256" key="10">
    <source>
        <dbReference type="NCBIfam" id="TIGR00551"/>
    </source>
</evidence>
<evidence type="ECO:0000313" key="15">
    <source>
        <dbReference type="Proteomes" id="UP000595564"/>
    </source>
</evidence>
<dbReference type="InterPro" id="IPR005288">
    <property type="entry name" value="NadB"/>
</dbReference>
<sequence>MLFNTLVIGSGISGLSLALHLAENGQSVCLITKESNLEKSNTYYAQGGIVALGEKDSPDLIVKDIIKAGGKLVNKKVAKEIASTAFKVIKEFLIEKVGVEFSQQKGKFVYTKEGAHSIPRILFQKDYTGREIELKLIQKAKANKNIEIITDCMAIDLIDNTHHSRNPEERYRKKEVWGVYAYLLKEKRVIKIFAESTVLATGGVGYIFKHTTNPDSSTGDGIAMAIRTGCEVINTEFIQFHPTTLYLPYSNERFLISESVRGEGAEIVDKNGYPFIKDYHPLGSLAPRDIVSRAIFDYLTKTKEPCVYLDLTKVKEKYDIKKRFPQIYKKCIEKNIDIENNPVPVIPAAHYFCGGIKAKLNGETGIKRLYAIGECACTGLHGANRLASTSLLEGLVMAYKCAETLTKKKDKLSEKRISQIPDWIEPEGNIADPVLIEGDIENIRNLMWNYAGIIRSPKRLKRLNTDLLFLYNTVENFYKENKLSKRLIELRNMITVARVISSQALRNRESSGCHYITSEREDL</sequence>
<comment type="pathway">
    <text evidence="2 11">Cofactor biosynthesis; NAD(+) biosynthesis; iminoaspartate from L-aspartate (oxidase route): step 1/1.</text>
</comment>
<dbReference type="EC" id="1.4.3.16" evidence="4 10"/>
<protein>
    <recommendedName>
        <fullName evidence="4 10">L-aspartate oxidase</fullName>
        <ecNumber evidence="4 10">1.4.3.16</ecNumber>
    </recommendedName>
</protein>
<comment type="cofactor">
    <cofactor evidence="1 11">
        <name>FAD</name>
        <dbReference type="ChEBI" id="CHEBI:57692"/>
    </cofactor>
</comment>
<evidence type="ECO:0000256" key="6">
    <source>
        <dbReference type="ARBA" id="ARBA00022642"/>
    </source>
</evidence>
<evidence type="ECO:0000256" key="1">
    <source>
        <dbReference type="ARBA" id="ARBA00001974"/>
    </source>
</evidence>
<dbReference type="PANTHER" id="PTHR42716:SF2">
    <property type="entry name" value="L-ASPARTATE OXIDASE, CHLOROPLASTIC"/>
    <property type="match status" value="1"/>
</dbReference>
<comment type="similarity">
    <text evidence="3 11">Belongs to the FAD-dependent oxidoreductase 2 family. NadB subfamily.</text>
</comment>
<evidence type="ECO:0000256" key="3">
    <source>
        <dbReference type="ARBA" id="ARBA00008562"/>
    </source>
</evidence>
<dbReference type="InterPro" id="IPR036188">
    <property type="entry name" value="FAD/NAD-bd_sf"/>
</dbReference>
<evidence type="ECO:0000256" key="8">
    <source>
        <dbReference type="ARBA" id="ARBA00023002"/>
    </source>
</evidence>
<feature type="domain" description="FAD-dependent oxidoreductase 2 FAD-binding" evidence="12">
    <location>
        <begin position="5"/>
        <end position="391"/>
    </location>
</feature>
<evidence type="ECO:0000259" key="12">
    <source>
        <dbReference type="Pfam" id="PF00890"/>
    </source>
</evidence>
<keyword evidence="7 11" id="KW-0274">FAD</keyword>
<keyword evidence="15" id="KW-1185">Reference proteome</keyword>
<evidence type="ECO:0000259" key="13">
    <source>
        <dbReference type="Pfam" id="PF02910"/>
    </source>
</evidence>
<dbReference type="Pfam" id="PF02910">
    <property type="entry name" value="Succ_DH_flav_C"/>
    <property type="match status" value="1"/>
</dbReference>
<dbReference type="Gene3D" id="3.90.700.10">
    <property type="entry name" value="Succinate dehydrogenase/fumarate reductase flavoprotein, catalytic domain"/>
    <property type="match status" value="1"/>
</dbReference>
<dbReference type="SUPFAM" id="SSF51905">
    <property type="entry name" value="FAD/NAD(P)-binding domain"/>
    <property type="match status" value="1"/>
</dbReference>
<dbReference type="EMBL" id="AP017470">
    <property type="protein sequence ID" value="BBB33556.1"/>
    <property type="molecule type" value="Genomic_DNA"/>
</dbReference>
<gene>
    <name evidence="14" type="primary">nadB</name>
    <name evidence="14" type="ORF">TTHT_2122</name>
</gene>
<reference evidence="14 15" key="1">
    <citation type="journal article" date="2012" name="Extremophiles">
        <title>Thermotomaculum hydrothermale gen. nov., sp. nov., a novel heterotrophic thermophile within the phylum Acidobacteria from a deep-sea hydrothermal vent chimney in the Southern Okinawa Trough.</title>
        <authorList>
            <person name="Izumi H."/>
            <person name="Nunoura T."/>
            <person name="Miyazaki M."/>
            <person name="Mino S."/>
            <person name="Toki T."/>
            <person name="Takai K."/>
            <person name="Sako Y."/>
            <person name="Sawabe T."/>
            <person name="Nakagawa S."/>
        </authorList>
    </citation>
    <scope>NUCLEOTIDE SEQUENCE [LARGE SCALE GENOMIC DNA]</scope>
    <source>
        <strain evidence="14 15">AC55</strain>
    </source>
</reference>
<comment type="catalytic activity">
    <reaction evidence="9">
        <text>L-aspartate + O2 = iminosuccinate + H2O2</text>
        <dbReference type="Rhea" id="RHEA:25876"/>
        <dbReference type="ChEBI" id="CHEBI:15379"/>
        <dbReference type="ChEBI" id="CHEBI:16240"/>
        <dbReference type="ChEBI" id="CHEBI:29991"/>
        <dbReference type="ChEBI" id="CHEBI:77875"/>
        <dbReference type="EC" id="1.4.3.16"/>
    </reaction>
    <physiologicalReaction direction="left-to-right" evidence="9">
        <dbReference type="Rhea" id="RHEA:25877"/>
    </physiologicalReaction>
</comment>
<feature type="domain" description="Fumarate reductase/succinate dehydrogenase flavoprotein-like C-terminal" evidence="13">
    <location>
        <begin position="442"/>
        <end position="515"/>
    </location>
</feature>
<accession>A0A7R6SZE1</accession>
<dbReference type="NCBIfam" id="TIGR00551">
    <property type="entry name" value="nadB"/>
    <property type="match status" value="1"/>
</dbReference>
<dbReference type="FunFam" id="3.90.700.10:FF:000002">
    <property type="entry name" value="L-aspartate oxidase"/>
    <property type="match status" value="1"/>
</dbReference>
<dbReference type="InterPro" id="IPR015939">
    <property type="entry name" value="Fum_Rdtase/Succ_DH_flav-like_C"/>
</dbReference>
<dbReference type="InterPro" id="IPR037099">
    <property type="entry name" value="Fum_R/Succ_DH_flav-like_C_sf"/>
</dbReference>
<organism evidence="14 15">
    <name type="scientific">Thermotomaculum hydrothermale</name>
    <dbReference type="NCBI Taxonomy" id="981385"/>
    <lineage>
        <taxon>Bacteria</taxon>
        <taxon>Pseudomonadati</taxon>
        <taxon>Acidobacteriota</taxon>
        <taxon>Holophagae</taxon>
        <taxon>Thermotomaculales</taxon>
        <taxon>Thermotomaculaceae</taxon>
        <taxon>Thermotomaculum</taxon>
    </lineage>
</organism>
<dbReference type="Pfam" id="PF00890">
    <property type="entry name" value="FAD_binding_2"/>
    <property type="match status" value="1"/>
</dbReference>